<gene>
    <name evidence="4" type="ORF">TELCIR_18638</name>
</gene>
<reference evidence="4 5" key="1">
    <citation type="submission" date="2015-09" db="EMBL/GenBank/DDBJ databases">
        <title>Draft genome of the parasitic nematode Teladorsagia circumcincta isolate WARC Sus (inbred).</title>
        <authorList>
            <person name="Mitreva M."/>
        </authorList>
    </citation>
    <scope>NUCLEOTIDE SEQUENCE [LARGE SCALE GENOMIC DNA]</scope>
    <source>
        <strain evidence="4 5">S</strain>
    </source>
</reference>
<dbReference type="OrthoDB" id="18234at2759"/>
<organism evidence="4 5">
    <name type="scientific">Teladorsagia circumcincta</name>
    <name type="common">Brown stomach worm</name>
    <name type="synonym">Ostertagia circumcincta</name>
    <dbReference type="NCBI Taxonomy" id="45464"/>
    <lineage>
        <taxon>Eukaryota</taxon>
        <taxon>Metazoa</taxon>
        <taxon>Ecdysozoa</taxon>
        <taxon>Nematoda</taxon>
        <taxon>Chromadorea</taxon>
        <taxon>Rhabditida</taxon>
        <taxon>Rhabditina</taxon>
        <taxon>Rhabditomorpha</taxon>
        <taxon>Strongyloidea</taxon>
        <taxon>Trichostrongylidae</taxon>
        <taxon>Teladorsagia</taxon>
    </lineage>
</organism>
<dbReference type="Proteomes" id="UP000230423">
    <property type="component" value="Unassembled WGS sequence"/>
</dbReference>
<keyword evidence="2" id="KW-0732">Signal</keyword>
<evidence type="ECO:0000259" key="3">
    <source>
        <dbReference type="SMART" id="SM01293"/>
    </source>
</evidence>
<evidence type="ECO:0000256" key="1">
    <source>
        <dbReference type="SAM" id="MobiDB-lite"/>
    </source>
</evidence>
<feature type="chain" id="PRO_5013836350" description="Far11/STRP C-terminal domain-containing protein" evidence="2">
    <location>
        <begin position="22"/>
        <end position="532"/>
    </location>
</feature>
<name>A0A2G9TPH3_TELCI</name>
<evidence type="ECO:0000313" key="4">
    <source>
        <dbReference type="EMBL" id="PIO59886.1"/>
    </source>
</evidence>
<feature type="domain" description="Far11/STRP C-terminal" evidence="3">
    <location>
        <begin position="228"/>
        <end position="523"/>
    </location>
</feature>
<feature type="signal peptide" evidence="2">
    <location>
        <begin position="1"/>
        <end position="21"/>
    </location>
</feature>
<dbReference type="GO" id="GO:0005829">
    <property type="term" value="C:cytosol"/>
    <property type="evidence" value="ECO:0007669"/>
    <property type="project" value="TreeGrafter"/>
</dbReference>
<proteinExistence type="predicted"/>
<dbReference type="PANTHER" id="PTHR13239:SF4">
    <property type="entry name" value="AT25231P"/>
    <property type="match status" value="1"/>
</dbReference>
<evidence type="ECO:0000313" key="5">
    <source>
        <dbReference type="Proteomes" id="UP000230423"/>
    </source>
</evidence>
<accession>A0A2G9TPH3</accession>
<dbReference type="InterPro" id="IPR021819">
    <property type="entry name" value="Far11/STRP_C"/>
</dbReference>
<keyword evidence="5" id="KW-1185">Reference proteome</keyword>
<dbReference type="EMBL" id="KZ356673">
    <property type="protein sequence ID" value="PIO59886.1"/>
    <property type="molecule type" value="Genomic_DNA"/>
</dbReference>
<protein>
    <recommendedName>
        <fullName evidence="3">Far11/STRP C-terminal domain-containing protein</fullName>
    </recommendedName>
</protein>
<dbReference type="AlphaFoldDB" id="A0A2G9TPH3"/>
<evidence type="ECO:0000256" key="2">
    <source>
        <dbReference type="SAM" id="SignalP"/>
    </source>
</evidence>
<dbReference type="GO" id="GO:0007010">
    <property type="term" value="P:cytoskeleton organization"/>
    <property type="evidence" value="ECO:0007669"/>
    <property type="project" value="TreeGrafter"/>
</dbReference>
<dbReference type="Pfam" id="PF11882">
    <property type="entry name" value="DUF3402"/>
    <property type="match status" value="2"/>
</dbReference>
<feature type="region of interest" description="Disordered" evidence="1">
    <location>
        <begin position="137"/>
        <end position="190"/>
    </location>
</feature>
<sequence>MALSSCSVFLHLNVLLKILAPFHFSSLPEAKKMFIMQDLCARMESAEPDVRLASARIVLYILQGAYLDFSEEEEVEAGLLLSATTLDKGTGGHEKDCVYNAFINSHIAYKAGAYQALCTLLMAEICEPFDNGPGLLTEGGRESKASSRGSRCPSSADLAESGPELRQVSSGDRTPRAGSPMPREPPKRSLPWCSKVSKQEIEAFLQQERQKFFQYQLPGDLETMFALPPPIHRSVEALRKHLYTSIGEIQAAQDEDYNRYLFSKKEEVEMNNVEELYRLLLPNLCQYVVALLKVLLAAAPSNKAKNDALNILVDVLTPETDGCDILSNSISLDHSTSSPLEESVRLAIDINRHKEIMVKATSSILLLLMKHLRLNHIYQFEYLSQHIDFERESRSLAQVILLRVLNKLVKGKQSRVMMLMVFKSAPILKRSLKIRLGLFQFFILKALKMQSRYLGRQWRKSNMDIMSAIYNKVRHRMTDDWAFANEMRKSYDYHSEESELKAAVERFHSRRYAKIHPQLAIGGLRYVGIFAR</sequence>
<dbReference type="SMART" id="SM01293">
    <property type="entry name" value="DUF3402"/>
    <property type="match status" value="1"/>
</dbReference>
<dbReference type="InterPro" id="IPR040185">
    <property type="entry name" value="Far11/STRP"/>
</dbReference>
<dbReference type="PANTHER" id="PTHR13239">
    <property type="entry name" value="PROTEIN REQUIRED FOR HYPHAL ANASTOMOSIS HAM-2"/>
    <property type="match status" value="1"/>
</dbReference>